<dbReference type="Gene3D" id="3.30.40.10">
    <property type="entry name" value="Zinc/RING finger domain, C3HC4 (zinc finger)"/>
    <property type="match status" value="1"/>
</dbReference>
<dbReference type="InterPro" id="IPR013083">
    <property type="entry name" value="Znf_RING/FYVE/PHD"/>
</dbReference>
<dbReference type="GO" id="GO:0005667">
    <property type="term" value="C:transcription regulator complex"/>
    <property type="evidence" value="ECO:0007669"/>
    <property type="project" value="TreeGrafter"/>
</dbReference>
<evidence type="ECO:0000256" key="6">
    <source>
        <dbReference type="ARBA" id="ARBA00023015"/>
    </source>
</evidence>
<reference evidence="11" key="1">
    <citation type="submission" date="2021-02" db="EMBL/GenBank/DDBJ databases">
        <authorList>
            <person name="Nowell W R."/>
        </authorList>
    </citation>
    <scope>NUCLEOTIDE SEQUENCE</scope>
</reference>
<dbReference type="InterPro" id="IPR031162">
    <property type="entry name" value="CBP_P300_HAT"/>
</dbReference>
<gene>
    <name evidence="11" type="ORF">OVA965_LOCUS32688</name>
    <name evidence="12" type="ORF">TMI583_LOCUS33553</name>
</gene>
<keyword evidence="5" id="KW-0156">Chromatin regulator</keyword>
<evidence type="ECO:0000256" key="2">
    <source>
        <dbReference type="ARBA" id="ARBA00004123"/>
    </source>
</evidence>
<dbReference type="EMBL" id="CAJNOK010025705">
    <property type="protein sequence ID" value="CAF1393438.1"/>
    <property type="molecule type" value="Genomic_DNA"/>
</dbReference>
<keyword evidence="6" id="KW-0805">Transcription regulation</keyword>
<protein>
    <recommendedName>
        <fullName evidence="3">histone acetyltransferase</fullName>
        <ecNumber evidence="3">2.3.1.48</ecNumber>
    </recommendedName>
</protein>
<comment type="function">
    <text evidence="1">Acetyltransferase enzyme. Acetylates histones, giving a specific tag for transcriptional activation.</text>
</comment>
<name>A0A8S2F4Z1_9BILA</name>
<dbReference type="InterPro" id="IPR056484">
    <property type="entry name" value="PHD_P300"/>
</dbReference>
<evidence type="ECO:0000259" key="10">
    <source>
        <dbReference type="PROSITE" id="PS51727"/>
    </source>
</evidence>
<comment type="catalytic activity">
    <reaction evidence="9">
        <text>L-lysyl-[protein] + acetyl-CoA = N(6)-acetyl-L-lysyl-[protein] + CoA + H(+)</text>
        <dbReference type="Rhea" id="RHEA:45948"/>
        <dbReference type="Rhea" id="RHEA-COMP:9752"/>
        <dbReference type="Rhea" id="RHEA-COMP:10731"/>
        <dbReference type="ChEBI" id="CHEBI:15378"/>
        <dbReference type="ChEBI" id="CHEBI:29969"/>
        <dbReference type="ChEBI" id="CHEBI:57287"/>
        <dbReference type="ChEBI" id="CHEBI:57288"/>
        <dbReference type="ChEBI" id="CHEBI:61930"/>
        <dbReference type="EC" id="2.3.1.48"/>
    </reaction>
</comment>
<dbReference type="InterPro" id="IPR011011">
    <property type="entry name" value="Znf_FYVE_PHD"/>
</dbReference>
<dbReference type="GO" id="GO:0000123">
    <property type="term" value="C:histone acetyltransferase complex"/>
    <property type="evidence" value="ECO:0007669"/>
    <property type="project" value="TreeGrafter"/>
</dbReference>
<evidence type="ECO:0000256" key="5">
    <source>
        <dbReference type="ARBA" id="ARBA00022853"/>
    </source>
</evidence>
<organism evidence="11 13">
    <name type="scientific">Didymodactylos carnosus</name>
    <dbReference type="NCBI Taxonomy" id="1234261"/>
    <lineage>
        <taxon>Eukaryota</taxon>
        <taxon>Metazoa</taxon>
        <taxon>Spiralia</taxon>
        <taxon>Gnathifera</taxon>
        <taxon>Rotifera</taxon>
        <taxon>Eurotatoria</taxon>
        <taxon>Bdelloidea</taxon>
        <taxon>Philodinida</taxon>
        <taxon>Philodinidae</taxon>
        <taxon>Didymodactylos</taxon>
    </lineage>
</organism>
<dbReference type="EMBL" id="CAJOBA010047412">
    <property type="protein sequence ID" value="CAF4200942.1"/>
    <property type="molecule type" value="Genomic_DNA"/>
</dbReference>
<proteinExistence type="predicted"/>
<dbReference type="GO" id="GO:0005634">
    <property type="term" value="C:nucleus"/>
    <property type="evidence" value="ECO:0007669"/>
    <property type="project" value="UniProtKB-SubCell"/>
</dbReference>
<evidence type="ECO:0000256" key="3">
    <source>
        <dbReference type="ARBA" id="ARBA00013184"/>
    </source>
</evidence>
<dbReference type="SUPFAM" id="SSF57903">
    <property type="entry name" value="FYVE/PHD zinc finger"/>
    <property type="match status" value="1"/>
</dbReference>
<feature type="domain" description="CBP/p300-type HAT" evidence="10">
    <location>
        <begin position="78"/>
        <end position="188"/>
    </location>
</feature>
<dbReference type="InterPro" id="IPR013178">
    <property type="entry name" value="Histone_AcTrfase_Rtt109/CBP"/>
</dbReference>
<comment type="caution">
    <text evidence="11">The sequence shown here is derived from an EMBL/GenBank/DDBJ whole genome shotgun (WGS) entry which is preliminary data.</text>
</comment>
<comment type="subcellular location">
    <subcellularLocation>
        <location evidence="2">Nucleus</location>
    </subcellularLocation>
</comment>
<evidence type="ECO:0000313" key="11">
    <source>
        <dbReference type="EMBL" id="CAF1393438.1"/>
    </source>
</evidence>
<dbReference type="GO" id="GO:0004402">
    <property type="term" value="F:histone acetyltransferase activity"/>
    <property type="evidence" value="ECO:0007669"/>
    <property type="project" value="InterPro"/>
</dbReference>
<dbReference type="AlphaFoldDB" id="A0A8S2F4Z1"/>
<evidence type="ECO:0000256" key="1">
    <source>
        <dbReference type="ARBA" id="ARBA00002581"/>
    </source>
</evidence>
<dbReference type="PROSITE" id="PS51727">
    <property type="entry name" value="CBP_P300_HAT"/>
    <property type="match status" value="1"/>
</dbReference>
<keyword evidence="7" id="KW-0804">Transcription</keyword>
<dbReference type="GO" id="GO:0045944">
    <property type="term" value="P:positive regulation of transcription by RNA polymerase II"/>
    <property type="evidence" value="ECO:0007669"/>
    <property type="project" value="TreeGrafter"/>
</dbReference>
<dbReference type="PANTHER" id="PTHR13808:SF1">
    <property type="entry name" value="HISTONE ACETYLTRANSFERASE"/>
    <property type="match status" value="1"/>
</dbReference>
<evidence type="ECO:0000256" key="9">
    <source>
        <dbReference type="ARBA" id="ARBA00048017"/>
    </source>
</evidence>
<sequence length="188" mass="22181">MNYKQQDVFDLDDGYKVVKSEVTKTKNNESKIENTVKCINCGTKFHEACILFINDLWPNGFLCKKCTPIIPSHEPQHVYSVEILPTSKLSDFIQNGMREYFRLSENQLPERERALDFGDVYVRVVYSYDHTFDTKNNLKQLYSDELSRIHTYRCQVIFLFQKIDNISTILFGIYVQEYDEKQFGSNQK</sequence>
<keyword evidence="8" id="KW-0539">Nucleus</keyword>
<dbReference type="GO" id="GO:0003713">
    <property type="term" value="F:transcription coactivator activity"/>
    <property type="evidence" value="ECO:0007669"/>
    <property type="project" value="TreeGrafter"/>
</dbReference>
<dbReference type="EC" id="2.3.1.48" evidence="3"/>
<evidence type="ECO:0000313" key="12">
    <source>
        <dbReference type="EMBL" id="CAF4200942.1"/>
    </source>
</evidence>
<dbReference type="PANTHER" id="PTHR13808">
    <property type="entry name" value="CBP/P300-RELATED"/>
    <property type="match status" value="1"/>
</dbReference>
<evidence type="ECO:0000256" key="4">
    <source>
        <dbReference type="ARBA" id="ARBA00022679"/>
    </source>
</evidence>
<accession>A0A8S2F4Z1</accession>
<dbReference type="Pfam" id="PF23570">
    <property type="entry name" value="PHD_P300"/>
    <property type="match status" value="1"/>
</dbReference>
<keyword evidence="4" id="KW-0808">Transferase</keyword>
<dbReference type="Proteomes" id="UP000677228">
    <property type="component" value="Unassembled WGS sequence"/>
</dbReference>
<evidence type="ECO:0000256" key="7">
    <source>
        <dbReference type="ARBA" id="ARBA00023163"/>
    </source>
</evidence>
<evidence type="ECO:0000256" key="8">
    <source>
        <dbReference type="ARBA" id="ARBA00023242"/>
    </source>
</evidence>
<dbReference type="Proteomes" id="UP000682733">
    <property type="component" value="Unassembled WGS sequence"/>
</dbReference>
<evidence type="ECO:0000313" key="13">
    <source>
        <dbReference type="Proteomes" id="UP000677228"/>
    </source>
</evidence>
<dbReference type="GO" id="GO:0031490">
    <property type="term" value="F:chromatin DNA binding"/>
    <property type="evidence" value="ECO:0007669"/>
    <property type="project" value="TreeGrafter"/>
</dbReference>